<dbReference type="Proteomes" id="UP000463051">
    <property type="component" value="Unassembled WGS sequence"/>
</dbReference>
<keyword evidence="4" id="KW-0862">Zinc</keyword>
<proteinExistence type="predicted"/>
<evidence type="ECO:0000313" key="6">
    <source>
        <dbReference type="EMBL" id="MRN54405.1"/>
    </source>
</evidence>
<dbReference type="GO" id="GO:0016788">
    <property type="term" value="F:hydrolase activity, acting on ester bonds"/>
    <property type="evidence" value="ECO:0007669"/>
    <property type="project" value="InterPro"/>
</dbReference>
<evidence type="ECO:0000313" key="7">
    <source>
        <dbReference type="Proteomes" id="UP000463051"/>
    </source>
</evidence>
<evidence type="ECO:0000256" key="4">
    <source>
        <dbReference type="ARBA" id="ARBA00022833"/>
    </source>
</evidence>
<gene>
    <name evidence="6" type="ORF">GJB61_15570</name>
</gene>
<evidence type="ECO:0000256" key="1">
    <source>
        <dbReference type="ARBA" id="ARBA00001947"/>
    </source>
</evidence>
<dbReference type="PANTHER" id="PTHR37326:SF1">
    <property type="entry name" value="BLL3975 PROTEIN"/>
    <property type="match status" value="1"/>
</dbReference>
<keyword evidence="3" id="KW-0378">Hydrolase</keyword>
<evidence type="ECO:0000259" key="5">
    <source>
        <dbReference type="Pfam" id="PF24827"/>
    </source>
</evidence>
<comment type="caution">
    <text evidence="6">The sequence shown here is derived from an EMBL/GenBank/DDBJ whole genome shotgun (WGS) entry which is preliminary data.</text>
</comment>
<reference evidence="6 7" key="1">
    <citation type="submission" date="2019-11" db="EMBL/GenBank/DDBJ databases">
        <title>Paenibacillus monticola sp. nov., a novel PGPR strain isolated from mountain sample in China.</title>
        <authorList>
            <person name="Zhao Q."/>
            <person name="Li H.-P."/>
            <person name="Zhang J.-L."/>
        </authorList>
    </citation>
    <scope>NUCLEOTIDE SEQUENCE [LARGE SCALE GENOMIC DNA]</scope>
    <source>
        <strain evidence="6 7">LC-T2</strain>
    </source>
</reference>
<dbReference type="InterPro" id="IPR053138">
    <property type="entry name" value="N-alpha-Ac-DABA_deacetylase"/>
</dbReference>
<dbReference type="RefSeq" id="WP_338115858.1">
    <property type="nucleotide sequence ID" value="NZ_WJXB01000005.1"/>
</dbReference>
<dbReference type="GO" id="GO:0046872">
    <property type="term" value="F:metal ion binding"/>
    <property type="evidence" value="ECO:0007669"/>
    <property type="project" value="UniProtKB-KW"/>
</dbReference>
<keyword evidence="7" id="KW-1185">Reference proteome</keyword>
<accession>A0A7X2H6N4</accession>
<dbReference type="PANTHER" id="PTHR37326">
    <property type="entry name" value="BLL3975 PROTEIN"/>
    <property type="match status" value="1"/>
</dbReference>
<comment type="cofactor">
    <cofactor evidence="1">
        <name>Zn(2+)</name>
        <dbReference type="ChEBI" id="CHEBI:29105"/>
    </cofactor>
</comment>
<organism evidence="6 7">
    <name type="scientific">Paenibacillus monticola</name>
    <dbReference type="NCBI Taxonomy" id="2666075"/>
    <lineage>
        <taxon>Bacteria</taxon>
        <taxon>Bacillati</taxon>
        <taxon>Bacillota</taxon>
        <taxon>Bacilli</taxon>
        <taxon>Bacillales</taxon>
        <taxon>Paenibacillaceae</taxon>
        <taxon>Paenibacillus</taxon>
    </lineage>
</organism>
<dbReference type="InterPro" id="IPR055438">
    <property type="entry name" value="AstE_AspA_cat"/>
</dbReference>
<evidence type="ECO:0000256" key="3">
    <source>
        <dbReference type="ARBA" id="ARBA00022801"/>
    </source>
</evidence>
<dbReference type="EMBL" id="WJXB01000005">
    <property type="protein sequence ID" value="MRN54405.1"/>
    <property type="molecule type" value="Genomic_DNA"/>
</dbReference>
<feature type="domain" description="Succinylglutamate desuccinylase/Aspartoacylase catalytic" evidence="5">
    <location>
        <begin position="27"/>
        <end position="125"/>
    </location>
</feature>
<dbReference type="SUPFAM" id="SSF53187">
    <property type="entry name" value="Zn-dependent exopeptidases"/>
    <property type="match status" value="1"/>
</dbReference>
<sequence length="226" mass="25390">MFVKKYILASATPFATPYYIFTGQFPGPVFMVVSGIHGNETGSIRAAQELVNMLMRRELSIQKGTLIIVPLVNIKAYRKRSRGVPDLNRTFPRKSNTTARHPLAAALFQLVQRYRPAWYLDLHEANGLSQRNAKRLGQTLIIQPGSRGVSIVRHIIKNINSSIANPAYRFNLRLRELPGSSRTATARIIGAKAVTVETCWSLEHALRVNYQKDIVCRFLKIAGLMS</sequence>
<dbReference type="Gene3D" id="3.40.630.10">
    <property type="entry name" value="Zn peptidases"/>
    <property type="match status" value="1"/>
</dbReference>
<dbReference type="AlphaFoldDB" id="A0A7X2H6N4"/>
<name>A0A7X2H6N4_9BACL</name>
<keyword evidence="2" id="KW-0479">Metal-binding</keyword>
<evidence type="ECO:0000256" key="2">
    <source>
        <dbReference type="ARBA" id="ARBA00022723"/>
    </source>
</evidence>
<protein>
    <submittedName>
        <fullName evidence="6">Deacylase</fullName>
    </submittedName>
</protein>
<dbReference type="Pfam" id="PF24827">
    <property type="entry name" value="AstE_AspA_cat"/>
    <property type="match status" value="1"/>
</dbReference>